<evidence type="ECO:0000313" key="9">
    <source>
        <dbReference type="EMBL" id="KAK9826583.1"/>
    </source>
</evidence>
<dbReference type="Pfam" id="PF00318">
    <property type="entry name" value="Ribosomal_S2"/>
    <property type="match status" value="1"/>
</dbReference>
<keyword evidence="3 6" id="KW-0963">Cytoplasm</keyword>
<evidence type="ECO:0000256" key="8">
    <source>
        <dbReference type="SAM" id="MobiDB-lite"/>
    </source>
</evidence>
<dbReference type="SUPFAM" id="SSF52313">
    <property type="entry name" value="Ribosomal protein S2"/>
    <property type="match status" value="1"/>
</dbReference>
<comment type="subcellular location">
    <subcellularLocation>
        <location evidence="1 6">Cytoplasm</location>
    </subcellularLocation>
</comment>
<feature type="compositionally biased region" description="Low complexity" evidence="8">
    <location>
        <begin position="261"/>
        <end position="278"/>
    </location>
</feature>
<dbReference type="GO" id="GO:0000028">
    <property type="term" value="P:ribosomal small subunit assembly"/>
    <property type="evidence" value="ECO:0007669"/>
    <property type="project" value="UniProtKB-UniRule"/>
</dbReference>
<comment type="function">
    <text evidence="6">Required for the assembly and/or stability of the 40S ribosomal subunit. Required for the processing of the 20S rRNA-precursor to mature 18S rRNA in a late step of the maturation of 40S ribosomal subunits.</text>
</comment>
<dbReference type="PANTHER" id="PTHR11489">
    <property type="entry name" value="40S RIBOSOMAL PROTEIN SA"/>
    <property type="match status" value="1"/>
</dbReference>
<dbReference type="GO" id="GO:0003735">
    <property type="term" value="F:structural constituent of ribosome"/>
    <property type="evidence" value="ECO:0007669"/>
    <property type="project" value="UniProtKB-UniRule"/>
</dbReference>
<protein>
    <recommendedName>
        <fullName evidence="6">Small ribosomal subunit protein uS2</fullName>
    </recommendedName>
</protein>
<feature type="region of interest" description="Disordered" evidence="8">
    <location>
        <begin position="204"/>
        <end position="290"/>
    </location>
</feature>
<dbReference type="GO" id="GO:0022627">
    <property type="term" value="C:cytosolic small ribosomal subunit"/>
    <property type="evidence" value="ECO:0007669"/>
    <property type="project" value="UniProtKB-UniRule"/>
</dbReference>
<comment type="subunit">
    <text evidence="6">Component of the small ribosomal subunit. Mature ribosomes consist of a small (40S) and a large (60S) subunit. The 40S subunit contains about 33 different proteins and 1 molecule of RNA (18S). The 60S subunit contains about 49 different proteins and 3 molecules of RNA (25S, 5.8S and 5S). Interacts with ribosomal protein S21.</text>
</comment>
<feature type="compositionally biased region" description="Low complexity" evidence="8">
    <location>
        <begin position="216"/>
        <end position="252"/>
    </location>
</feature>
<evidence type="ECO:0000256" key="6">
    <source>
        <dbReference type="HAMAP-Rule" id="MF_03015"/>
    </source>
</evidence>
<dbReference type="FunFam" id="3.40.50.10490:FF:000017">
    <property type="entry name" value="40S ribosomal protein SA"/>
    <property type="match status" value="1"/>
</dbReference>
<reference evidence="9 10" key="1">
    <citation type="journal article" date="2024" name="Nat. Commun.">
        <title>Phylogenomics reveals the evolutionary origins of lichenization in chlorophyte algae.</title>
        <authorList>
            <person name="Puginier C."/>
            <person name="Libourel C."/>
            <person name="Otte J."/>
            <person name="Skaloud P."/>
            <person name="Haon M."/>
            <person name="Grisel S."/>
            <person name="Petersen M."/>
            <person name="Berrin J.G."/>
            <person name="Delaux P.M."/>
            <person name="Dal Grande F."/>
            <person name="Keller J."/>
        </authorList>
    </citation>
    <scope>NUCLEOTIDE SEQUENCE [LARGE SCALE GENOMIC DNA]</scope>
    <source>
        <strain evidence="9 10">SAG 2145</strain>
    </source>
</reference>
<dbReference type="PROSITE" id="PS00963">
    <property type="entry name" value="RIBOSOMAL_S2_2"/>
    <property type="match status" value="1"/>
</dbReference>
<evidence type="ECO:0000313" key="10">
    <source>
        <dbReference type="Proteomes" id="UP001438707"/>
    </source>
</evidence>
<dbReference type="GO" id="GO:0006412">
    <property type="term" value="P:translation"/>
    <property type="evidence" value="ECO:0007669"/>
    <property type="project" value="UniProtKB-UniRule"/>
</dbReference>
<keyword evidence="5 6" id="KW-0687">Ribonucleoprotein</keyword>
<comment type="similarity">
    <text evidence="2 6 7">Belongs to the universal ribosomal protein uS2 family.</text>
</comment>
<dbReference type="InterPro" id="IPR005707">
    <property type="entry name" value="Ribosomal_uS2_euk/arc"/>
</dbReference>
<evidence type="ECO:0000256" key="3">
    <source>
        <dbReference type="ARBA" id="ARBA00022490"/>
    </source>
</evidence>
<evidence type="ECO:0000256" key="4">
    <source>
        <dbReference type="ARBA" id="ARBA00022980"/>
    </source>
</evidence>
<dbReference type="PRINTS" id="PR00395">
    <property type="entry name" value="RIBOSOMALS2"/>
</dbReference>
<evidence type="ECO:0000256" key="7">
    <source>
        <dbReference type="RuleBase" id="RU003631"/>
    </source>
</evidence>
<comment type="caution">
    <text evidence="9">The sequence shown here is derived from an EMBL/GenBank/DDBJ whole genome shotgun (WGS) entry which is preliminary data.</text>
</comment>
<sequence length="290" mass="31396">MALSQKEADIQLMLAAQCHLGTKNCDFQMERYTYRRRSDGIYVINLEKTWQKLQLAARIIVATENPQDIVVQSQRPYGQRAVLKFAQYTGAKALAGRHTPGTFTNQIQKEFEEPRLLILTDPRTDHQPIKEAAYMNIPTIAFCDTDSSLPFVDVAIPANNKGKHSVGVLYWLLARMVLQMRGQVSPQNPWDIVVDLFFYREPEETKEPGEDEEFGDQAAPAALPAPGGGAAEPEWGDAPSSGFPAAAAPDAAKTGGDEWGETPAAGGPAAGSEWEAAPAPTPAPGAGAGY</sequence>
<organism evidence="9 10">
    <name type="scientific">Apatococcus lobatus</name>
    <dbReference type="NCBI Taxonomy" id="904363"/>
    <lineage>
        <taxon>Eukaryota</taxon>
        <taxon>Viridiplantae</taxon>
        <taxon>Chlorophyta</taxon>
        <taxon>core chlorophytes</taxon>
        <taxon>Trebouxiophyceae</taxon>
        <taxon>Chlorellales</taxon>
        <taxon>Chlorellaceae</taxon>
        <taxon>Apatococcus</taxon>
    </lineage>
</organism>
<evidence type="ECO:0000256" key="5">
    <source>
        <dbReference type="ARBA" id="ARBA00023274"/>
    </source>
</evidence>
<proteinExistence type="inferred from homology"/>
<evidence type="ECO:0000256" key="2">
    <source>
        <dbReference type="ARBA" id="ARBA00006242"/>
    </source>
</evidence>
<dbReference type="CDD" id="cd01425">
    <property type="entry name" value="RPS2"/>
    <property type="match status" value="1"/>
</dbReference>
<dbReference type="EMBL" id="JALJOS010000020">
    <property type="protein sequence ID" value="KAK9826583.1"/>
    <property type="molecule type" value="Genomic_DNA"/>
</dbReference>
<dbReference type="Proteomes" id="UP001438707">
    <property type="component" value="Unassembled WGS sequence"/>
</dbReference>
<dbReference type="InterPro" id="IPR023591">
    <property type="entry name" value="Ribosomal_uS2_flav_dom_sf"/>
</dbReference>
<dbReference type="AlphaFoldDB" id="A0AAW1QZC0"/>
<keyword evidence="10" id="KW-1185">Reference proteome</keyword>
<evidence type="ECO:0000256" key="1">
    <source>
        <dbReference type="ARBA" id="ARBA00004496"/>
    </source>
</evidence>
<accession>A0AAW1QZC0</accession>
<name>A0AAW1QZC0_9CHLO</name>
<dbReference type="InterPro" id="IPR027498">
    <property type="entry name" value="Ribosomal_uS2_euk"/>
</dbReference>
<keyword evidence="4 6" id="KW-0689">Ribosomal protein</keyword>
<dbReference type="Gene3D" id="3.40.50.10490">
    <property type="entry name" value="Glucose-6-phosphate isomerase like protein, domain 1"/>
    <property type="match status" value="1"/>
</dbReference>
<gene>
    <name evidence="9" type="ORF">WJX74_004231</name>
</gene>
<dbReference type="NCBIfam" id="TIGR01012">
    <property type="entry name" value="uS2_euk_arch"/>
    <property type="match status" value="1"/>
</dbReference>
<dbReference type="HAMAP" id="MF_03015">
    <property type="entry name" value="Ribosomal_S2_euk"/>
    <property type="match status" value="1"/>
</dbReference>
<dbReference type="InterPro" id="IPR018130">
    <property type="entry name" value="Ribosomal_uS2_CS"/>
</dbReference>
<dbReference type="InterPro" id="IPR001865">
    <property type="entry name" value="Ribosomal_uS2"/>
</dbReference>